<dbReference type="GO" id="GO:0000012">
    <property type="term" value="P:single strand break repair"/>
    <property type="evidence" value="ECO:0007669"/>
    <property type="project" value="TreeGrafter"/>
</dbReference>
<name>A0A0H2S9I9_9AGAM</name>
<dbReference type="Pfam" id="PF16278">
    <property type="entry name" value="zf-C2HE"/>
    <property type="match status" value="1"/>
</dbReference>
<feature type="compositionally biased region" description="Basic and acidic residues" evidence="1">
    <location>
        <begin position="10"/>
        <end position="21"/>
    </location>
</feature>
<dbReference type="STRING" id="27342.A0A0H2S9I9"/>
<organism evidence="3 4">
    <name type="scientific">Schizopora paradoxa</name>
    <dbReference type="NCBI Taxonomy" id="27342"/>
    <lineage>
        <taxon>Eukaryota</taxon>
        <taxon>Fungi</taxon>
        <taxon>Dikarya</taxon>
        <taxon>Basidiomycota</taxon>
        <taxon>Agaricomycotina</taxon>
        <taxon>Agaricomycetes</taxon>
        <taxon>Hymenochaetales</taxon>
        <taxon>Schizoporaceae</taxon>
        <taxon>Schizopora</taxon>
    </lineage>
</organism>
<evidence type="ECO:0000259" key="2">
    <source>
        <dbReference type="Pfam" id="PF16278"/>
    </source>
</evidence>
<dbReference type="Pfam" id="PF11969">
    <property type="entry name" value="DcpS_C"/>
    <property type="match status" value="1"/>
</dbReference>
<dbReference type="GO" id="GO:1990165">
    <property type="term" value="F:single-strand break-containing DNA binding"/>
    <property type="evidence" value="ECO:0007669"/>
    <property type="project" value="TreeGrafter"/>
</dbReference>
<dbReference type="SUPFAM" id="SSF54197">
    <property type="entry name" value="HIT-like"/>
    <property type="match status" value="1"/>
</dbReference>
<dbReference type="GO" id="GO:0003697">
    <property type="term" value="F:single-stranded DNA binding"/>
    <property type="evidence" value="ECO:0007669"/>
    <property type="project" value="TreeGrafter"/>
</dbReference>
<dbReference type="FunCoup" id="A0A0H2S9I9">
    <property type="interactions" value="420"/>
</dbReference>
<dbReference type="InParanoid" id="A0A0H2S9I9"/>
<proteinExistence type="predicted"/>
<evidence type="ECO:0000256" key="1">
    <source>
        <dbReference type="SAM" id="MobiDB-lite"/>
    </source>
</evidence>
<feature type="region of interest" description="Disordered" evidence="1">
    <location>
        <begin position="1"/>
        <end position="21"/>
    </location>
</feature>
<dbReference type="InterPro" id="IPR032566">
    <property type="entry name" value="Znf-C2HE"/>
</dbReference>
<dbReference type="AlphaFoldDB" id="A0A0H2S9I9"/>
<feature type="region of interest" description="Disordered" evidence="1">
    <location>
        <begin position="252"/>
        <end position="295"/>
    </location>
</feature>
<evidence type="ECO:0000313" key="3">
    <source>
        <dbReference type="EMBL" id="KLO13511.1"/>
    </source>
</evidence>
<dbReference type="Proteomes" id="UP000053477">
    <property type="component" value="Unassembled WGS sequence"/>
</dbReference>
<dbReference type="PANTHER" id="PTHR12486:SF4">
    <property type="entry name" value="APRATAXIN"/>
    <property type="match status" value="1"/>
</dbReference>
<dbReference type="EMBL" id="KQ085958">
    <property type="protein sequence ID" value="KLO13511.1"/>
    <property type="molecule type" value="Genomic_DNA"/>
</dbReference>
<dbReference type="InterPro" id="IPR019808">
    <property type="entry name" value="Histidine_triad_CS"/>
</dbReference>
<dbReference type="GO" id="GO:0005634">
    <property type="term" value="C:nucleus"/>
    <property type="evidence" value="ECO:0007669"/>
    <property type="project" value="TreeGrafter"/>
</dbReference>
<reference evidence="3 4" key="1">
    <citation type="submission" date="2015-04" db="EMBL/GenBank/DDBJ databases">
        <title>Complete genome sequence of Schizopora paradoxa KUC8140, a cosmopolitan wood degrader in East Asia.</title>
        <authorList>
            <consortium name="DOE Joint Genome Institute"/>
            <person name="Min B."/>
            <person name="Park H."/>
            <person name="Jang Y."/>
            <person name="Kim J.-J."/>
            <person name="Kim K.H."/>
            <person name="Pangilinan J."/>
            <person name="Lipzen A."/>
            <person name="Riley R."/>
            <person name="Grigoriev I.V."/>
            <person name="Spatafora J.W."/>
            <person name="Choi I.-G."/>
        </authorList>
    </citation>
    <scope>NUCLEOTIDE SEQUENCE [LARGE SCALE GENOMIC DNA]</scope>
    <source>
        <strain evidence="3 4">KUC8140</strain>
    </source>
</reference>
<gene>
    <name evidence="3" type="ORF">SCHPADRAFT_904095</name>
</gene>
<sequence>MAKTTVSTPKDSKKDDGEKKPHADFDRTLFSRYAELLDKDLEKKCKTETDLFFGYTENTITIWDQFPKAIFHFLVLPRVKAPPRTKTNLKSLRSLFSRNVPKDEARQVIQEIAKDAYALRDQIRKEMMDRYRFTWDIQLGFHAIQSMDHIHLHVISNDFHADGLKTRKHINSFTPNPEVGYFLKLDDVLEWFEAVPEIYEMQIKPIKYEQERLKAKLRLPIVCPHCNRDFDNRFAEFKKHIDEVWDALEKREQAKADAREEREAREADRRAKRAAEGGESPKEAGSAEMPIEIDE</sequence>
<accession>A0A0H2S9I9</accession>
<dbReference type="GO" id="GO:0003725">
    <property type="term" value="F:double-stranded RNA binding"/>
    <property type="evidence" value="ECO:0007669"/>
    <property type="project" value="TreeGrafter"/>
</dbReference>
<feature type="domain" description="Aprataxin C2HE/C2H2/C2HC zinc finger" evidence="2">
    <location>
        <begin position="180"/>
        <end position="246"/>
    </location>
</feature>
<dbReference type="OrthoDB" id="3512845at2759"/>
<protein>
    <submittedName>
        <fullName evidence="3">HIT-like protein</fullName>
    </submittedName>
</protein>
<feature type="compositionally biased region" description="Basic and acidic residues" evidence="1">
    <location>
        <begin position="252"/>
        <end position="282"/>
    </location>
</feature>
<dbReference type="Gene3D" id="3.30.428.10">
    <property type="entry name" value="HIT-like"/>
    <property type="match status" value="1"/>
</dbReference>
<dbReference type="PROSITE" id="PS00892">
    <property type="entry name" value="HIT_1"/>
    <property type="match status" value="1"/>
</dbReference>
<keyword evidence="4" id="KW-1185">Reference proteome</keyword>
<dbReference type="GO" id="GO:0033699">
    <property type="term" value="F:DNA 5'-adenosine monophosphate hydrolase activity"/>
    <property type="evidence" value="ECO:0007669"/>
    <property type="project" value="TreeGrafter"/>
</dbReference>
<dbReference type="InterPro" id="IPR036265">
    <property type="entry name" value="HIT-like_sf"/>
</dbReference>
<dbReference type="GO" id="GO:0030983">
    <property type="term" value="F:mismatched DNA binding"/>
    <property type="evidence" value="ECO:0007669"/>
    <property type="project" value="TreeGrafter"/>
</dbReference>
<evidence type="ECO:0000313" key="4">
    <source>
        <dbReference type="Proteomes" id="UP000053477"/>
    </source>
</evidence>
<dbReference type="PANTHER" id="PTHR12486">
    <property type="entry name" value="APRATAXIN-RELATED"/>
    <property type="match status" value="1"/>
</dbReference>